<dbReference type="InterPro" id="IPR022284">
    <property type="entry name" value="GPAT/DHAPAT"/>
</dbReference>
<dbReference type="GO" id="GO:0004366">
    <property type="term" value="F:glycerol-3-phosphate O-acyltransferase activity"/>
    <property type="evidence" value="ECO:0007669"/>
    <property type="project" value="UniProtKB-EC"/>
</dbReference>
<proteinExistence type="predicted"/>
<dbReference type="SMART" id="SM00563">
    <property type="entry name" value="PlsC"/>
    <property type="match status" value="1"/>
</dbReference>
<evidence type="ECO:0000259" key="7">
    <source>
        <dbReference type="SMART" id="SM00563"/>
    </source>
</evidence>
<evidence type="ECO:0000313" key="8">
    <source>
        <dbReference type="EMBL" id="CUH58957.1"/>
    </source>
</evidence>
<keyword evidence="6" id="KW-0472">Membrane</keyword>
<evidence type="ECO:0000256" key="5">
    <source>
        <dbReference type="ARBA" id="ARBA00048427"/>
    </source>
</evidence>
<keyword evidence="8" id="KW-0808">Transferase</keyword>
<comment type="catalytic activity">
    <reaction evidence="5">
        <text>sn-glycerol 3-phosphate + an acyl-CoA = a 1-acyl-sn-glycero-3-phosphate + CoA</text>
        <dbReference type="Rhea" id="RHEA:15325"/>
        <dbReference type="ChEBI" id="CHEBI:57287"/>
        <dbReference type="ChEBI" id="CHEBI:57597"/>
        <dbReference type="ChEBI" id="CHEBI:57970"/>
        <dbReference type="ChEBI" id="CHEBI:58342"/>
        <dbReference type="EC" id="2.3.1.15"/>
    </reaction>
</comment>
<sequence>MFDTVAIPIWAIVLTGLLALVAALDKILLPSVRWFLRRRLERAVERLNTRLERPIQPFKLARRFDTIQRLSYDPEVARAIAEHAAENNIPEQVAFEKAQRYAREIVPGFSAFTYFGFAIRAAKWLSKSLYRVRLGYFDEEALRAVDPEATVIFVINHRSNMDYVLVTWLAAERSALAYAVGEWARVWPLQQLIRALGGYFIRRRQLNPLYRKVLSRYVQMATEGGVTQAMFPEGRLSMDGNLGAPKLGLLSYVIAGFTPGKSREVVFVPVGLNYDRVIEDRVLTRAKDGANGSTRRFRLRPIMILRYLYLHLLLRLRGGFHRFGYAAVSFGAPLSLTAFLERESENTAEALAKELMGRIDHILPVLPVPIMASVIRDRAPLPLPELHAAFEGYLAKIQETGSHVHIPRTDMAYAAEVGLRALTLRGIVETRDGLLQATEKEARLLHYYANMLPKGAADAVSDTSSANQRHKITENP</sequence>
<dbReference type="EC" id="2.3.1.15" evidence="3"/>
<dbReference type="RefSeq" id="WP_072936791.1">
    <property type="nucleotide sequence ID" value="NZ_CYRX01000007.1"/>
</dbReference>
<dbReference type="GO" id="GO:0016024">
    <property type="term" value="P:CDP-diacylglycerol biosynthetic process"/>
    <property type="evidence" value="ECO:0007669"/>
    <property type="project" value="UniProtKB-UniPathway"/>
</dbReference>
<evidence type="ECO:0000256" key="6">
    <source>
        <dbReference type="SAM" id="Phobius"/>
    </source>
</evidence>
<dbReference type="EMBL" id="CYRX01000007">
    <property type="protein sequence ID" value="CUH58957.1"/>
    <property type="molecule type" value="Genomic_DNA"/>
</dbReference>
<keyword evidence="6" id="KW-0812">Transmembrane</keyword>
<organism evidence="8 9">
    <name type="scientific">Thalassobacter stenotrophicus</name>
    <dbReference type="NCBI Taxonomy" id="266809"/>
    <lineage>
        <taxon>Bacteria</taxon>
        <taxon>Pseudomonadati</taxon>
        <taxon>Pseudomonadota</taxon>
        <taxon>Alphaproteobacteria</taxon>
        <taxon>Rhodobacterales</taxon>
        <taxon>Roseobacteraceae</taxon>
        <taxon>Thalassobacter</taxon>
    </lineage>
</organism>
<name>A0A0P1EVE0_9RHOB</name>
<feature type="transmembrane region" description="Helical" evidence="6">
    <location>
        <begin position="6"/>
        <end position="29"/>
    </location>
</feature>
<feature type="domain" description="Phospholipid/glycerol acyltransferase" evidence="7">
    <location>
        <begin position="151"/>
        <end position="275"/>
    </location>
</feature>
<evidence type="ECO:0000313" key="9">
    <source>
        <dbReference type="Proteomes" id="UP000051298"/>
    </source>
</evidence>
<protein>
    <recommendedName>
        <fullName evidence="4">Glycerol-3-phosphate acyltransferase</fullName>
        <ecNumber evidence="3">2.3.1.15</ecNumber>
    </recommendedName>
</protein>
<dbReference type="Proteomes" id="UP000051298">
    <property type="component" value="Unassembled WGS sequence"/>
</dbReference>
<dbReference type="GO" id="GO:0012505">
    <property type="term" value="C:endomembrane system"/>
    <property type="evidence" value="ECO:0007669"/>
    <property type="project" value="UniProtKB-SubCell"/>
</dbReference>
<comment type="pathway">
    <text evidence="2">Phospholipid metabolism; CDP-diacylglycerol biosynthesis; CDP-diacylglycerol from sn-glycerol 3-phosphate: step 1/3.</text>
</comment>
<accession>A0A0P1EVE0</accession>
<keyword evidence="6" id="KW-1133">Transmembrane helix</keyword>
<dbReference type="SUPFAM" id="SSF69593">
    <property type="entry name" value="Glycerol-3-phosphate (1)-acyltransferase"/>
    <property type="match status" value="1"/>
</dbReference>
<keyword evidence="8" id="KW-0012">Acyltransferase</keyword>
<reference evidence="8 9" key="1">
    <citation type="submission" date="2015-09" db="EMBL/GenBank/DDBJ databases">
        <authorList>
            <consortium name="Swine Surveillance"/>
        </authorList>
    </citation>
    <scope>NUCLEOTIDE SEQUENCE [LARGE SCALE GENOMIC DNA]</scope>
    <source>
        <strain evidence="8 9">CECT 5294</strain>
    </source>
</reference>
<dbReference type="InterPro" id="IPR045520">
    <property type="entry name" value="GPAT/DHAPAT_C"/>
</dbReference>
<dbReference type="Pfam" id="PF01553">
    <property type="entry name" value="Acyltransferase"/>
    <property type="match status" value="1"/>
</dbReference>
<evidence type="ECO:0000256" key="4">
    <source>
        <dbReference type="ARBA" id="ARBA00013432"/>
    </source>
</evidence>
<evidence type="ECO:0000256" key="3">
    <source>
        <dbReference type="ARBA" id="ARBA00013113"/>
    </source>
</evidence>
<evidence type="ECO:0000256" key="1">
    <source>
        <dbReference type="ARBA" id="ARBA00004184"/>
    </source>
</evidence>
<gene>
    <name evidence="8" type="primary">plsB</name>
    <name evidence="8" type="ORF">THS5294_00237</name>
</gene>
<comment type="subcellular location">
    <subcellularLocation>
        <location evidence="1">Endomembrane system</location>
        <topology evidence="1">Peripheral membrane protein</topology>
    </subcellularLocation>
</comment>
<dbReference type="InterPro" id="IPR002123">
    <property type="entry name" value="Plipid/glycerol_acylTrfase"/>
</dbReference>
<dbReference type="PANTHER" id="PTHR12563:SF17">
    <property type="entry name" value="DIHYDROXYACETONE PHOSPHATE ACYLTRANSFERASE"/>
    <property type="match status" value="1"/>
</dbReference>
<dbReference type="UniPathway" id="UPA00557">
    <property type="reaction ID" value="UER00612"/>
</dbReference>
<dbReference type="Pfam" id="PF19277">
    <property type="entry name" value="GPAT_C"/>
    <property type="match status" value="1"/>
</dbReference>
<dbReference type="PANTHER" id="PTHR12563">
    <property type="entry name" value="GLYCEROL-3-PHOSPHATE ACYLTRANSFERASE"/>
    <property type="match status" value="1"/>
</dbReference>
<dbReference type="AlphaFoldDB" id="A0A0P1EVE0"/>
<evidence type="ECO:0000256" key="2">
    <source>
        <dbReference type="ARBA" id="ARBA00004765"/>
    </source>
</evidence>